<dbReference type="InterPro" id="IPR037218">
    <property type="entry name" value="PTPA_sf"/>
</dbReference>
<evidence type="ECO:0000256" key="7">
    <source>
        <dbReference type="ARBA" id="ARBA00025287"/>
    </source>
</evidence>
<evidence type="ECO:0000256" key="3">
    <source>
        <dbReference type="ARBA" id="ARBA00011019"/>
    </source>
</evidence>
<dbReference type="PANTHER" id="PTHR10012">
    <property type="entry name" value="SERINE/THREONINE-PROTEIN PHOSPHATASE 2A REGULATORY SUBUNIT B"/>
    <property type="match status" value="1"/>
</dbReference>
<dbReference type="PIRSF" id="PIRSF016325">
    <property type="entry name" value="Phstyr_phstse_ac"/>
    <property type="match status" value="1"/>
</dbReference>
<protein>
    <recommendedName>
        <fullName evidence="8">Serine/threonine-protein phosphatase 2A activator</fullName>
        <ecNumber evidence="8">5.2.1.8</ecNumber>
    </recommendedName>
    <alternativeName>
        <fullName evidence="8">Phosphotyrosyl phosphatase activator</fullName>
    </alternativeName>
</protein>
<evidence type="ECO:0000256" key="2">
    <source>
        <dbReference type="ARBA" id="ARBA00004496"/>
    </source>
</evidence>
<dbReference type="InterPro" id="IPR043170">
    <property type="entry name" value="PTPA_C_lid"/>
</dbReference>
<dbReference type="FunFam" id="1.20.120.1150:FF:000002">
    <property type="entry name" value="Serine/threonine-protein phosphatase 2A activator"/>
    <property type="match status" value="1"/>
</dbReference>
<evidence type="ECO:0000256" key="6">
    <source>
        <dbReference type="ARBA" id="ARBA00023235"/>
    </source>
</evidence>
<dbReference type="GO" id="GO:0005634">
    <property type="term" value="C:nucleus"/>
    <property type="evidence" value="ECO:0007669"/>
    <property type="project" value="TreeGrafter"/>
</dbReference>
<keyword evidence="4 8" id="KW-0963">Cytoplasm</keyword>
<dbReference type="GO" id="GO:0000159">
    <property type="term" value="C:protein phosphatase type 2A complex"/>
    <property type="evidence" value="ECO:0007669"/>
    <property type="project" value="TreeGrafter"/>
</dbReference>
<dbReference type="GO" id="GO:0008160">
    <property type="term" value="F:protein tyrosine phosphatase activator activity"/>
    <property type="evidence" value="ECO:0007669"/>
    <property type="project" value="TreeGrafter"/>
</dbReference>
<evidence type="ECO:0000256" key="5">
    <source>
        <dbReference type="ARBA" id="ARBA00023110"/>
    </source>
</evidence>
<dbReference type="CDD" id="cd04087">
    <property type="entry name" value="PTPA"/>
    <property type="match status" value="1"/>
</dbReference>
<dbReference type="PANTHER" id="PTHR10012:SF5">
    <property type="entry name" value="SERINE_THREONINE-PROTEIN PHOSPHATASE 2A ACTIVATOR 2"/>
    <property type="match status" value="1"/>
</dbReference>
<keyword evidence="5 8" id="KW-0697">Rotamase</keyword>
<feature type="compositionally biased region" description="Polar residues" evidence="9">
    <location>
        <begin position="1"/>
        <end position="15"/>
    </location>
</feature>
<evidence type="ECO:0000256" key="9">
    <source>
        <dbReference type="SAM" id="MobiDB-lite"/>
    </source>
</evidence>
<dbReference type="Proteomes" id="UP001203852">
    <property type="component" value="Unassembled WGS sequence"/>
</dbReference>
<name>A0AAN6DW15_9EURO</name>
<gene>
    <name evidence="10" type="ORF">EDD36DRAFT_383418</name>
</gene>
<evidence type="ECO:0000256" key="8">
    <source>
        <dbReference type="RuleBase" id="RU361210"/>
    </source>
</evidence>
<feature type="region of interest" description="Disordered" evidence="9">
    <location>
        <begin position="1"/>
        <end position="62"/>
    </location>
</feature>
<accession>A0AAN6DW15</accession>
<reference evidence="10" key="1">
    <citation type="journal article" date="2022" name="bioRxiv">
        <title>Deciphering the potential niche of two novel black yeast fungi from a biological soil crust based on their genomes, phenotypes, and melanin regulation.</title>
        <authorList>
            <consortium name="DOE Joint Genome Institute"/>
            <person name="Carr E.C."/>
            <person name="Barton Q."/>
            <person name="Grambo S."/>
            <person name="Sullivan M."/>
            <person name="Renfro C.M."/>
            <person name="Kuo A."/>
            <person name="Pangilinan J."/>
            <person name="Lipzen A."/>
            <person name="Keymanesh K."/>
            <person name="Savage E."/>
            <person name="Barry K."/>
            <person name="Grigoriev I.V."/>
            <person name="Riekhof W.R."/>
            <person name="Harris S.S."/>
        </authorList>
    </citation>
    <scope>NUCLEOTIDE SEQUENCE</scope>
    <source>
        <strain evidence="10">JF 03-4F</strain>
    </source>
</reference>
<organism evidence="10 11">
    <name type="scientific">Exophiala viscosa</name>
    <dbReference type="NCBI Taxonomy" id="2486360"/>
    <lineage>
        <taxon>Eukaryota</taxon>
        <taxon>Fungi</taxon>
        <taxon>Dikarya</taxon>
        <taxon>Ascomycota</taxon>
        <taxon>Pezizomycotina</taxon>
        <taxon>Eurotiomycetes</taxon>
        <taxon>Chaetothyriomycetidae</taxon>
        <taxon>Chaetothyriales</taxon>
        <taxon>Herpotrichiellaceae</taxon>
        <taxon>Exophiala</taxon>
    </lineage>
</organism>
<comment type="subcellular location">
    <subcellularLocation>
        <location evidence="2 8">Cytoplasm</location>
    </subcellularLocation>
</comment>
<comment type="function">
    <text evidence="7">PPIases accelerate the folding of proteins. It catalyzes the cis-trans isomerization of proline imidic peptide bonds in oligopeptides. Acts as a regulatory subunit for PP2A-like phosphatases modulating their activity or substrate specificity, probably by inducing a conformational change in the catalytic subunit, a direct target of the PPIase. Can reactivate inactive phosphatase PP2A-phosphatase methylesterase complexes (PP2Ai) in presence of ATP and Mg(2+) by dissociating the inactive form from the complex.</text>
</comment>
<dbReference type="Pfam" id="PF03095">
    <property type="entry name" value="PTPA"/>
    <property type="match status" value="1"/>
</dbReference>
<keyword evidence="6 8" id="KW-0413">Isomerase</keyword>
<evidence type="ECO:0000256" key="1">
    <source>
        <dbReference type="ARBA" id="ARBA00000971"/>
    </source>
</evidence>
<keyword evidence="11" id="KW-1185">Reference proteome</keyword>
<evidence type="ECO:0000256" key="4">
    <source>
        <dbReference type="ARBA" id="ARBA00022490"/>
    </source>
</evidence>
<dbReference type="EC" id="5.2.1.8" evidence="8"/>
<comment type="caution">
    <text evidence="10">The sequence shown here is derived from an EMBL/GenBank/DDBJ whole genome shotgun (WGS) entry which is preliminary data.</text>
</comment>
<dbReference type="GO" id="GO:0007052">
    <property type="term" value="P:mitotic spindle organization"/>
    <property type="evidence" value="ECO:0007669"/>
    <property type="project" value="TreeGrafter"/>
</dbReference>
<feature type="compositionally biased region" description="Pro residues" evidence="9">
    <location>
        <begin position="50"/>
        <end position="59"/>
    </location>
</feature>
<evidence type="ECO:0000313" key="11">
    <source>
        <dbReference type="Proteomes" id="UP001203852"/>
    </source>
</evidence>
<dbReference type="AlphaFoldDB" id="A0AAN6DW15"/>
<dbReference type="SUPFAM" id="SSF140984">
    <property type="entry name" value="PTPA-like"/>
    <property type="match status" value="1"/>
</dbReference>
<proteinExistence type="inferred from homology"/>
<dbReference type="InterPro" id="IPR004327">
    <property type="entry name" value="Phstyr_phstse_ac"/>
</dbReference>
<sequence length="429" mass="48386">MDSEQNVKPNPSNGLSAALLNGSKSQTIPKLIPRSQRKSSGSSGLQEPAPETPALPSPPSLESVNFKTPVKRILSPSDHQKFLASPTYTLIRAWIFTLADSVRGRPSSSLDLSQLSDNIRRLDAAFDAIQLLLERYPAFETESRFGNPAFRDLYKAIVRDAEKLHKEVLGLQNEAAIQDISVYLLNSFGSEERLDYGSGHELNFMMWLLCLYQLGLIHRDDFPAIVMHTFTRYLDLMRKIQSTYYLEPAGSHGVWGLDDYQFLPFLFGASQLIGHPYITPRSIHNNVILDEEGDKYIYLNQVRWVDSVKTVKGLRWHSPMLDDISGAKSWQKVEDGMRKMFVKEVLGKLPIMQHFLFGGLIPGTEDMGQLDPETLRLQAQRMEHVKEYGHEADYWGDCCGIKVPSTVAAGEEMRKRLGTSGALRPIPFD</sequence>
<evidence type="ECO:0000313" key="10">
    <source>
        <dbReference type="EMBL" id="KAI1613261.1"/>
    </source>
</evidence>
<dbReference type="GO" id="GO:0005737">
    <property type="term" value="C:cytoplasm"/>
    <property type="evidence" value="ECO:0007669"/>
    <property type="project" value="UniProtKB-SubCell"/>
</dbReference>
<dbReference type="GO" id="GO:0003755">
    <property type="term" value="F:peptidyl-prolyl cis-trans isomerase activity"/>
    <property type="evidence" value="ECO:0007669"/>
    <property type="project" value="UniProtKB-KW"/>
</dbReference>
<comment type="similarity">
    <text evidence="3 8">Belongs to the PTPA-type PPIase family.</text>
</comment>
<dbReference type="Gene3D" id="1.20.120.1150">
    <property type="match status" value="1"/>
</dbReference>
<comment type="catalytic activity">
    <reaction evidence="1 8">
        <text>[protein]-peptidylproline (omega=180) = [protein]-peptidylproline (omega=0)</text>
        <dbReference type="Rhea" id="RHEA:16237"/>
        <dbReference type="Rhea" id="RHEA-COMP:10747"/>
        <dbReference type="Rhea" id="RHEA-COMP:10748"/>
        <dbReference type="ChEBI" id="CHEBI:83833"/>
        <dbReference type="ChEBI" id="CHEBI:83834"/>
        <dbReference type="EC" id="5.2.1.8"/>
    </reaction>
</comment>
<dbReference type="EMBL" id="MU404354">
    <property type="protein sequence ID" value="KAI1613261.1"/>
    <property type="molecule type" value="Genomic_DNA"/>
</dbReference>